<gene>
    <name evidence="3" type="ORF">ACFFP1_20565</name>
</gene>
<dbReference type="Gene3D" id="2.60.120.260">
    <property type="entry name" value="Galactose-binding domain-like"/>
    <property type="match status" value="1"/>
</dbReference>
<proteinExistence type="predicted"/>
<dbReference type="PANTHER" id="PTHR38792">
    <property type="entry name" value="BNR/ASP-BOX REPEAT DOMAIN PROTEIN (AFU_ORTHOLOGUE AFUA_7G06430)-RELATED"/>
    <property type="match status" value="1"/>
</dbReference>
<dbReference type="CDD" id="cd15482">
    <property type="entry name" value="Sialidase_non-viral"/>
    <property type="match status" value="1"/>
</dbReference>
<dbReference type="InterPro" id="IPR005084">
    <property type="entry name" value="CBM6"/>
</dbReference>
<name>A0ABV5Y5Z7_ARTRM</name>
<evidence type="ECO:0000313" key="3">
    <source>
        <dbReference type="EMBL" id="MFB9821875.1"/>
    </source>
</evidence>
<dbReference type="Gene3D" id="2.80.10.50">
    <property type="match status" value="1"/>
</dbReference>
<dbReference type="InterPro" id="IPR011040">
    <property type="entry name" value="Sialidase"/>
</dbReference>
<dbReference type="PROSITE" id="PS50231">
    <property type="entry name" value="RICIN_B_LECTIN"/>
    <property type="match status" value="1"/>
</dbReference>
<sequence>MDPSVTTASRPPSKPTRLRFRATVAIAATTLGLIASPMTALPAHAVTTGNGSLVYSPAAGTSFNPEGGRPAGTTYAKNVVLKHSGSANGTQLVTFDQLVLNNSNQQVYPIYRSTDNGTSWSHITDVVPNNNFPLLNRTAQPFLFEVPQQTGNLPAGTLLLAGMIMPQDRSSTQLVVYKSSDQGSTWSYLSTIDTGGPAVYDPSPTSTTTAVWEPSLAVDGQGGLVAYFSDERQKASGVLQAVAYHRSTDGGATWGPEANVSAPPNQSDRPGMITVTKLPDGRYLATFEVVNRPSQTQNTAPVYYKTSSDGLNWSPTTSIGTQIALANGRGVGSSPNVKWVPTGGPKGMVVVAAKWALNATGATDGGQDFYVNYNLGDGPWERLPMAVTYDSTDSEGGTFSGFAQSIDYSVDGRTLYQATNVENLTTTYNDIRVGSIPLDAQQYEAEKAARTSDTTIVNHPAASNGGKVGNINNPTSAVTFTARVPNAGDYTLNVRYDNGTGATSTHNVSVNGGSPSVITYAPTVNWGRYQWAQLPVSLNAGVNTVAFNKGTSYAELDVLHVYQPSTALDTQFRVVNQNSSKYLEITGALTTDGETAGQWGDTGNACQIWNLHAVPQGIQLFNDNSGKLLEIPNAQTADGIHADQWGPTGNLTQVWSPTTSNGTWTFTNANSGKFLEIASASTADGAAAQQWGPTGNPTQQWRLVREGIQ</sequence>
<dbReference type="PROSITE" id="PS51175">
    <property type="entry name" value="CBM6"/>
    <property type="match status" value="1"/>
</dbReference>
<dbReference type="SUPFAM" id="SSF49785">
    <property type="entry name" value="Galactose-binding domain-like"/>
    <property type="match status" value="1"/>
</dbReference>
<dbReference type="PANTHER" id="PTHR38792:SF3">
    <property type="entry name" value="BNR_ASP-BOX REPEAT DOMAIN PROTEIN (AFU_ORTHOLOGUE AFUA_7G06430)-RELATED"/>
    <property type="match status" value="1"/>
</dbReference>
<keyword evidence="1" id="KW-0732">Signal</keyword>
<dbReference type="Proteomes" id="UP001589702">
    <property type="component" value="Unassembled WGS sequence"/>
</dbReference>
<dbReference type="Pfam" id="PF13088">
    <property type="entry name" value="BNR_2"/>
    <property type="match status" value="1"/>
</dbReference>
<evidence type="ECO:0000259" key="2">
    <source>
        <dbReference type="PROSITE" id="PS51175"/>
    </source>
</evidence>
<dbReference type="EMBL" id="JBHMBC010000039">
    <property type="protein sequence ID" value="MFB9821875.1"/>
    <property type="molecule type" value="Genomic_DNA"/>
</dbReference>
<feature type="signal peptide" evidence="1">
    <location>
        <begin position="1"/>
        <end position="45"/>
    </location>
</feature>
<accession>A0ABV5Y5Z7</accession>
<feature type="chain" id="PRO_5046594339" evidence="1">
    <location>
        <begin position="46"/>
        <end position="709"/>
    </location>
</feature>
<dbReference type="RefSeq" id="WP_234750519.1">
    <property type="nucleotide sequence ID" value="NZ_BAAAWN010000001.1"/>
</dbReference>
<dbReference type="InterPro" id="IPR036278">
    <property type="entry name" value="Sialidase_sf"/>
</dbReference>
<comment type="caution">
    <text evidence="3">The sequence shown here is derived from an EMBL/GenBank/DDBJ whole genome shotgun (WGS) entry which is preliminary data.</text>
</comment>
<evidence type="ECO:0000313" key="4">
    <source>
        <dbReference type="Proteomes" id="UP001589702"/>
    </source>
</evidence>
<protein>
    <submittedName>
        <fullName evidence="3">RICIN domain-containing protein</fullName>
    </submittedName>
</protein>
<dbReference type="Pfam" id="PF16990">
    <property type="entry name" value="CBM_35"/>
    <property type="match status" value="1"/>
</dbReference>
<dbReference type="SUPFAM" id="SSF50939">
    <property type="entry name" value="Sialidases"/>
    <property type="match status" value="1"/>
</dbReference>
<keyword evidence="4" id="KW-1185">Reference proteome</keyword>
<organism evidence="3 4">
    <name type="scientific">Arthrobacter ramosus</name>
    <dbReference type="NCBI Taxonomy" id="1672"/>
    <lineage>
        <taxon>Bacteria</taxon>
        <taxon>Bacillati</taxon>
        <taxon>Actinomycetota</taxon>
        <taxon>Actinomycetes</taxon>
        <taxon>Micrococcales</taxon>
        <taxon>Micrococcaceae</taxon>
        <taxon>Arthrobacter</taxon>
    </lineage>
</organism>
<dbReference type="CDD" id="cd00161">
    <property type="entry name" value="beta-trefoil_Ricin-like"/>
    <property type="match status" value="1"/>
</dbReference>
<evidence type="ECO:0000256" key="1">
    <source>
        <dbReference type="SAM" id="SignalP"/>
    </source>
</evidence>
<dbReference type="SUPFAM" id="SSF50370">
    <property type="entry name" value="Ricin B-like lectins"/>
    <property type="match status" value="1"/>
</dbReference>
<dbReference type="SUPFAM" id="SSF110296">
    <property type="entry name" value="Oligoxyloglucan reducing end-specific cellobiohydrolase"/>
    <property type="match status" value="1"/>
</dbReference>
<dbReference type="Gene3D" id="2.120.10.10">
    <property type="match status" value="1"/>
</dbReference>
<dbReference type="InterPro" id="IPR000772">
    <property type="entry name" value="Ricin_B_lectin"/>
</dbReference>
<dbReference type="InterPro" id="IPR035992">
    <property type="entry name" value="Ricin_B-like_lectins"/>
</dbReference>
<reference evidence="3 4" key="1">
    <citation type="submission" date="2024-09" db="EMBL/GenBank/DDBJ databases">
        <authorList>
            <person name="Sun Q."/>
            <person name="Mori K."/>
        </authorList>
    </citation>
    <scope>NUCLEOTIDE SEQUENCE [LARGE SCALE GENOMIC DNA]</scope>
    <source>
        <strain evidence="3 4">JCM 1334</strain>
    </source>
</reference>
<dbReference type="InterPro" id="IPR008979">
    <property type="entry name" value="Galactose-bd-like_sf"/>
</dbReference>
<dbReference type="Pfam" id="PF14200">
    <property type="entry name" value="RicinB_lectin_2"/>
    <property type="match status" value="2"/>
</dbReference>
<feature type="domain" description="CBM6" evidence="2">
    <location>
        <begin position="441"/>
        <end position="562"/>
    </location>
</feature>